<protein>
    <submittedName>
        <fullName evidence="2">Uncharacterized protein</fullName>
    </submittedName>
</protein>
<evidence type="ECO:0000313" key="3">
    <source>
        <dbReference type="Proteomes" id="UP000272474"/>
    </source>
</evidence>
<dbReference type="AlphaFoldDB" id="A0A3A9YXQ0"/>
<comment type="caution">
    <text evidence="2">The sequence shown here is derived from an EMBL/GenBank/DDBJ whole genome shotgun (WGS) entry which is preliminary data.</text>
</comment>
<feature type="region of interest" description="Disordered" evidence="1">
    <location>
        <begin position="61"/>
        <end position="121"/>
    </location>
</feature>
<reference evidence="2 3" key="1">
    <citation type="journal article" date="2014" name="Int. J. Syst. Evol. Microbiol.">
        <title>Streptomyces hoynatensis sp. nov., isolated from deep marine sediment.</title>
        <authorList>
            <person name="Veyisoglu A."/>
            <person name="Sahin N."/>
        </authorList>
    </citation>
    <scope>NUCLEOTIDE SEQUENCE [LARGE SCALE GENOMIC DNA]</scope>
    <source>
        <strain evidence="2 3">KCTC 29097</strain>
    </source>
</reference>
<dbReference type="Proteomes" id="UP000272474">
    <property type="component" value="Unassembled WGS sequence"/>
</dbReference>
<evidence type="ECO:0000256" key="1">
    <source>
        <dbReference type="SAM" id="MobiDB-lite"/>
    </source>
</evidence>
<organism evidence="2 3">
    <name type="scientific">Streptomyces hoynatensis</name>
    <dbReference type="NCBI Taxonomy" id="1141874"/>
    <lineage>
        <taxon>Bacteria</taxon>
        <taxon>Bacillati</taxon>
        <taxon>Actinomycetota</taxon>
        <taxon>Actinomycetes</taxon>
        <taxon>Kitasatosporales</taxon>
        <taxon>Streptomycetaceae</taxon>
        <taxon>Streptomyces</taxon>
    </lineage>
</organism>
<keyword evidence="3" id="KW-1185">Reference proteome</keyword>
<dbReference type="EMBL" id="RBAL01000009">
    <property type="protein sequence ID" value="RKN40818.1"/>
    <property type="molecule type" value="Genomic_DNA"/>
</dbReference>
<accession>A0A3A9YXQ0</accession>
<proteinExistence type="predicted"/>
<name>A0A3A9YXQ0_9ACTN</name>
<gene>
    <name evidence="2" type="ORF">D7294_17190</name>
</gene>
<sequence>MAGRARAPAGGVGEWRAAAPVVLVRLPDGQEVHAAVLRRRRDPAGGWAYLLELPLWARAELGGGRGSSSVRGRSPRHRGSRTQGPEVGVWRRYARGGREAPGVRPETGTRPRRVCQGGPMDSTVTLYGGPLDGERLDLYDPGDDSVRRWGGDVP</sequence>
<evidence type="ECO:0000313" key="2">
    <source>
        <dbReference type="EMBL" id="RKN40818.1"/>
    </source>
</evidence>